<evidence type="ECO:0000256" key="3">
    <source>
        <dbReference type="PROSITE-ProRule" id="PRU00339"/>
    </source>
</evidence>
<accession>A0ABX5VVS5</accession>
<dbReference type="InterPro" id="IPR019734">
    <property type="entry name" value="TPR_rpt"/>
</dbReference>
<dbReference type="Gene3D" id="1.25.40.10">
    <property type="entry name" value="Tetratricopeptide repeat domain"/>
    <property type="match status" value="1"/>
</dbReference>
<sequence>MSLNKDRQFIQACQLADQGRFVESLNIFLDLEKNDPQEATLKLLIATSYFELKEYAQAMDITKKCLELSPNHHQAHHLLGNILRALKSPQDALKAYDEEIKISPNYPDVLNDKGILFFKLARDDEALESFEKAIRLDASYADPLHHKAIILKRRAQFEEAKTLLHKAIQLKKNFYEAFAELANLHLYLLEFKEGWEFYKTRFESELKGQKKFASIPAWTNKELQGKTIVLYDEQGIGDQILYGTILADVFLTNNNFIVITDPRLTSVFKRSFSKVKNTVFLGSDDEVDTSAIDYQLAIGDLGQLFRTSLNHFIIADHQYLIADRSRADAYKQKLDTGKINCGISWKSSRDTIGSDKSVALKEWLPILQLEGFHFIDLQHGDTFNERNTIQHERQIKITNIDELDKFNDIEGLLALIDACDIVITTSNVTAHFAGSLGKQTFLMVPFAKGRIWYWHNDMHHSIWYPTIKIFSQDKNEIWAPVVKNICNELQKFSKAPYLSQI</sequence>
<proteinExistence type="predicted"/>
<dbReference type="Pfam" id="PF13181">
    <property type="entry name" value="TPR_8"/>
    <property type="match status" value="1"/>
</dbReference>
<dbReference type="SMART" id="SM00028">
    <property type="entry name" value="TPR"/>
    <property type="match status" value="4"/>
</dbReference>
<feature type="repeat" description="TPR" evidence="3">
    <location>
        <begin position="73"/>
        <end position="106"/>
    </location>
</feature>
<evidence type="ECO:0000256" key="1">
    <source>
        <dbReference type="ARBA" id="ARBA00022737"/>
    </source>
</evidence>
<keyword evidence="2 3" id="KW-0802">TPR repeat</keyword>
<keyword evidence="1" id="KW-0677">Repeat</keyword>
<dbReference type="InterPro" id="IPR051685">
    <property type="entry name" value="Ycf3/AcsC/BcsC/TPR_MFPF"/>
</dbReference>
<dbReference type="SUPFAM" id="SSF53756">
    <property type="entry name" value="UDP-Glycosyltransferase/glycogen phosphorylase"/>
    <property type="match status" value="1"/>
</dbReference>
<dbReference type="EMBL" id="CP040973">
    <property type="protein sequence ID" value="QDC61482.1"/>
    <property type="molecule type" value="Genomic_DNA"/>
</dbReference>
<dbReference type="PROSITE" id="PS50005">
    <property type="entry name" value="TPR"/>
    <property type="match status" value="3"/>
</dbReference>
<organism evidence="4 5">
    <name type="scientific">Candidatus Methylopumilus universalis</name>
    <dbReference type="NCBI Taxonomy" id="2588536"/>
    <lineage>
        <taxon>Bacteria</taxon>
        <taxon>Pseudomonadati</taxon>
        <taxon>Pseudomonadota</taxon>
        <taxon>Betaproteobacteria</taxon>
        <taxon>Nitrosomonadales</taxon>
        <taxon>Methylophilaceae</taxon>
        <taxon>Candidatus Methylopumilus</taxon>
    </lineage>
</organism>
<dbReference type="PANTHER" id="PTHR44943:SF8">
    <property type="entry name" value="TPR REPEAT-CONTAINING PROTEIN MJ0263"/>
    <property type="match status" value="1"/>
</dbReference>
<feature type="repeat" description="TPR" evidence="3">
    <location>
        <begin position="39"/>
        <end position="72"/>
    </location>
</feature>
<dbReference type="SUPFAM" id="SSF48452">
    <property type="entry name" value="TPR-like"/>
    <property type="match status" value="1"/>
</dbReference>
<gene>
    <name evidence="4" type="ORF">FIT74_04875</name>
</gene>
<evidence type="ECO:0000256" key="2">
    <source>
        <dbReference type="ARBA" id="ARBA00022803"/>
    </source>
</evidence>
<reference evidence="4 5" key="1">
    <citation type="journal article" date="2019" name="ISME J.">
        <title>Evolution in action: habitat transition from sediment to the pelagial leads to genome streamlining in Methylophilaceae.</title>
        <authorList>
            <person name="Salcher M."/>
            <person name="Schaefle D."/>
            <person name="Kaspar M."/>
            <person name="Neuenschwander S.M."/>
            <person name="Ghai R."/>
        </authorList>
    </citation>
    <scope>NUCLEOTIDE SEQUENCE [LARGE SCALE GENOMIC DNA]</scope>
    <source>
        <strain evidence="4 5">MMS-VI-25</strain>
    </source>
</reference>
<feature type="repeat" description="TPR" evidence="3">
    <location>
        <begin position="107"/>
        <end position="140"/>
    </location>
</feature>
<evidence type="ECO:0000313" key="4">
    <source>
        <dbReference type="EMBL" id="QDC61482.1"/>
    </source>
</evidence>
<dbReference type="Proteomes" id="UP000312702">
    <property type="component" value="Chromosome"/>
</dbReference>
<evidence type="ECO:0000313" key="5">
    <source>
        <dbReference type="Proteomes" id="UP000312702"/>
    </source>
</evidence>
<dbReference type="RefSeq" id="WP_139884565.1">
    <property type="nucleotide sequence ID" value="NZ_CP040973.1"/>
</dbReference>
<protein>
    <submittedName>
        <fullName evidence="4">Tetratricopeptide repeat protein</fullName>
    </submittedName>
</protein>
<dbReference type="PANTHER" id="PTHR44943">
    <property type="entry name" value="CELLULOSE SYNTHASE OPERON PROTEIN C"/>
    <property type="match status" value="1"/>
</dbReference>
<dbReference type="Pfam" id="PF12895">
    <property type="entry name" value="ANAPC3"/>
    <property type="match status" value="1"/>
</dbReference>
<keyword evidence="5" id="KW-1185">Reference proteome</keyword>
<name>A0ABX5VVS5_9PROT</name>
<dbReference type="InterPro" id="IPR011990">
    <property type="entry name" value="TPR-like_helical_dom_sf"/>
</dbReference>